<dbReference type="KEGG" id="glj:GKIL_1296"/>
<dbReference type="EMBL" id="CP003587">
    <property type="protein sequence ID" value="AGY57542.1"/>
    <property type="molecule type" value="Genomic_DNA"/>
</dbReference>
<name>U5QF07_GLOK1</name>
<dbReference type="PANTHER" id="PTHR33352">
    <property type="entry name" value="SLR1095 PROTEIN"/>
    <property type="match status" value="1"/>
</dbReference>
<dbReference type="RefSeq" id="WP_023172634.1">
    <property type="nucleotide sequence ID" value="NC_022600.1"/>
</dbReference>
<dbReference type="eggNOG" id="COG4636">
    <property type="taxonomic scope" value="Bacteria"/>
</dbReference>
<organism evidence="1 2">
    <name type="scientific">Gloeobacter kilaueensis (strain ATCC BAA-2537 / CCAP 1431/1 / ULC 316 / JS1)</name>
    <dbReference type="NCBI Taxonomy" id="1183438"/>
    <lineage>
        <taxon>Bacteria</taxon>
        <taxon>Bacillati</taxon>
        <taxon>Cyanobacteriota</taxon>
        <taxon>Cyanophyceae</taxon>
        <taxon>Gloeobacterales</taxon>
        <taxon>Gloeobacteraceae</taxon>
        <taxon>Gloeobacter</taxon>
    </lineage>
</organism>
<sequence length="110" mass="12788">MSRVRYYVIYNSKRKRKARLEVHRLEGDSYVSLAGTPAPADSGLERHYFWLPEIGLGLGKGQGTHMGWQREWLYWCDPSGKRFLTLEERAEKAEKMAAKLRELGVDPENF</sequence>
<proteinExistence type="predicted"/>
<dbReference type="STRING" id="1183438.GKIL_1296"/>
<dbReference type="Proteomes" id="UP000017396">
    <property type="component" value="Chromosome"/>
</dbReference>
<dbReference type="PANTHER" id="PTHR33352:SF3">
    <property type="entry name" value="SLR1612 PROTEIN"/>
    <property type="match status" value="1"/>
</dbReference>
<dbReference type="OrthoDB" id="428258at2"/>
<evidence type="ECO:0000313" key="1">
    <source>
        <dbReference type="EMBL" id="AGY57542.1"/>
    </source>
</evidence>
<protein>
    <submittedName>
        <fullName evidence="1">Uncharacterized protein</fullName>
    </submittedName>
</protein>
<accession>U5QF07</accession>
<dbReference type="HOGENOM" id="CLU_2167374_0_0_3"/>
<keyword evidence="2" id="KW-1185">Reference proteome</keyword>
<evidence type="ECO:0000313" key="2">
    <source>
        <dbReference type="Proteomes" id="UP000017396"/>
    </source>
</evidence>
<gene>
    <name evidence="1" type="ORF">GKIL_1296</name>
</gene>
<reference evidence="1 2" key="1">
    <citation type="journal article" date="2013" name="PLoS ONE">
        <title>Cultivation and Complete Genome Sequencing of Gloeobacter kilaueensis sp. nov., from a Lava Cave in Kilauea Caldera, Hawai'i.</title>
        <authorList>
            <person name="Saw J.H."/>
            <person name="Schatz M."/>
            <person name="Brown M.V."/>
            <person name="Kunkel D.D."/>
            <person name="Foster J.S."/>
            <person name="Shick H."/>
            <person name="Christensen S."/>
            <person name="Hou S."/>
            <person name="Wan X."/>
            <person name="Donachie S.P."/>
        </authorList>
    </citation>
    <scope>NUCLEOTIDE SEQUENCE [LARGE SCALE GENOMIC DNA]</scope>
    <source>
        <strain evidence="2">JS</strain>
    </source>
</reference>
<dbReference type="AlphaFoldDB" id="U5QF07"/>